<feature type="compositionally biased region" description="Basic and acidic residues" evidence="1">
    <location>
        <begin position="153"/>
        <end position="165"/>
    </location>
</feature>
<dbReference type="OrthoDB" id="10556606at2759"/>
<dbReference type="EMBL" id="CAJVPJ010003367">
    <property type="protein sequence ID" value="CAG8639061.1"/>
    <property type="molecule type" value="Genomic_DNA"/>
</dbReference>
<dbReference type="Proteomes" id="UP000789572">
    <property type="component" value="Unassembled WGS sequence"/>
</dbReference>
<dbReference type="AlphaFoldDB" id="A0A9N9H0T9"/>
<reference evidence="2" key="1">
    <citation type="submission" date="2021-06" db="EMBL/GenBank/DDBJ databases">
        <authorList>
            <person name="Kallberg Y."/>
            <person name="Tangrot J."/>
            <person name="Rosling A."/>
        </authorList>
    </citation>
    <scope>NUCLEOTIDE SEQUENCE</scope>
    <source>
        <strain evidence="2">IA702</strain>
    </source>
</reference>
<name>A0A9N9H0T9_9GLOM</name>
<sequence length="165" mass="18348">EDTKVVNGLCGYHRAKQEGRLNEHTQNNEESEQNNNNSDLDAIRETINQARNTYENSSSLAKINQAITALENVKTRNNEDFNSWLGEEVLEGLKNKKLALELNQENENSGAGNNNGESPESTPSNNTNSALQTAKNNAIREITNALVNQEPKLTTKHDLSEINQD</sequence>
<evidence type="ECO:0000313" key="2">
    <source>
        <dbReference type="EMBL" id="CAG8639061.1"/>
    </source>
</evidence>
<feature type="compositionally biased region" description="Low complexity" evidence="1">
    <location>
        <begin position="106"/>
        <end position="129"/>
    </location>
</feature>
<keyword evidence="3" id="KW-1185">Reference proteome</keyword>
<proteinExistence type="predicted"/>
<comment type="caution">
    <text evidence="2">The sequence shown here is derived from an EMBL/GenBank/DDBJ whole genome shotgun (WGS) entry which is preliminary data.</text>
</comment>
<accession>A0A9N9H0T9</accession>
<feature type="region of interest" description="Disordered" evidence="1">
    <location>
        <begin position="1"/>
        <end position="40"/>
    </location>
</feature>
<organism evidence="2 3">
    <name type="scientific">Paraglomus occultum</name>
    <dbReference type="NCBI Taxonomy" id="144539"/>
    <lineage>
        <taxon>Eukaryota</taxon>
        <taxon>Fungi</taxon>
        <taxon>Fungi incertae sedis</taxon>
        <taxon>Mucoromycota</taxon>
        <taxon>Glomeromycotina</taxon>
        <taxon>Glomeromycetes</taxon>
        <taxon>Paraglomerales</taxon>
        <taxon>Paraglomeraceae</taxon>
        <taxon>Paraglomus</taxon>
    </lineage>
</organism>
<evidence type="ECO:0000256" key="1">
    <source>
        <dbReference type="SAM" id="MobiDB-lite"/>
    </source>
</evidence>
<evidence type="ECO:0000313" key="3">
    <source>
        <dbReference type="Proteomes" id="UP000789572"/>
    </source>
</evidence>
<protein>
    <submittedName>
        <fullName evidence="2">10288_t:CDS:1</fullName>
    </submittedName>
</protein>
<feature type="compositionally biased region" description="Basic and acidic residues" evidence="1">
    <location>
        <begin position="15"/>
        <end position="27"/>
    </location>
</feature>
<feature type="region of interest" description="Disordered" evidence="1">
    <location>
        <begin position="145"/>
        <end position="165"/>
    </location>
</feature>
<feature type="region of interest" description="Disordered" evidence="1">
    <location>
        <begin position="106"/>
        <end position="130"/>
    </location>
</feature>
<gene>
    <name evidence="2" type="ORF">POCULU_LOCUS9318</name>
</gene>
<feature type="non-terminal residue" evidence="2">
    <location>
        <position position="1"/>
    </location>
</feature>